<evidence type="ECO:0000259" key="7">
    <source>
        <dbReference type="Pfam" id="PF17827"/>
    </source>
</evidence>
<dbReference type="InterPro" id="IPR007848">
    <property type="entry name" value="Small_mtfrase_dom"/>
</dbReference>
<reference evidence="8 9" key="1">
    <citation type="submission" date="2020-08" db="EMBL/GenBank/DDBJ databases">
        <title>Genomic Encyclopedia of Type Strains, Phase IV (KMG-IV): sequencing the most valuable type-strain genomes for metagenomic binning, comparative biology and taxonomic classification.</title>
        <authorList>
            <person name="Goeker M."/>
        </authorList>
    </citation>
    <scope>NUCLEOTIDE SEQUENCE [LARGE SCALE GENOMIC DNA]</scope>
    <source>
        <strain evidence="8 9">DSM 22071</strain>
    </source>
</reference>
<evidence type="ECO:0000256" key="3">
    <source>
        <dbReference type="ARBA" id="ARBA00022679"/>
    </source>
</evidence>
<feature type="domain" description="Release factor glutamine methyltransferase N-terminal" evidence="7">
    <location>
        <begin position="12"/>
        <end position="82"/>
    </location>
</feature>
<dbReference type="AlphaFoldDB" id="A0A7W8DG65"/>
<dbReference type="InterPro" id="IPR019874">
    <property type="entry name" value="RF_methyltr_PrmC"/>
</dbReference>
<keyword evidence="3 8" id="KW-0808">Transferase</keyword>
<protein>
    <recommendedName>
        <fullName evidence="1">peptide chain release factor N(5)-glutamine methyltransferase</fullName>
        <ecNumber evidence="1">2.1.1.297</ecNumber>
    </recommendedName>
</protein>
<dbReference type="EMBL" id="JACHID010000001">
    <property type="protein sequence ID" value="MBB5020913.1"/>
    <property type="molecule type" value="Genomic_DNA"/>
</dbReference>
<dbReference type="SUPFAM" id="SSF53335">
    <property type="entry name" value="S-adenosyl-L-methionine-dependent methyltransferases"/>
    <property type="match status" value="1"/>
</dbReference>
<dbReference type="Pfam" id="PF05175">
    <property type="entry name" value="MTS"/>
    <property type="match status" value="1"/>
</dbReference>
<comment type="caution">
    <text evidence="8">The sequence shown here is derived from an EMBL/GenBank/DDBJ whole genome shotgun (WGS) entry which is preliminary data.</text>
</comment>
<dbReference type="PANTHER" id="PTHR18895:SF74">
    <property type="entry name" value="MTRF1L RELEASE FACTOR GLUTAMINE METHYLTRANSFERASE"/>
    <property type="match status" value="1"/>
</dbReference>
<dbReference type="CDD" id="cd02440">
    <property type="entry name" value="AdoMet_MTases"/>
    <property type="match status" value="1"/>
</dbReference>
<accession>A0A7W8DG65</accession>
<comment type="catalytic activity">
    <reaction evidence="5">
        <text>L-glutaminyl-[peptide chain release factor] + S-adenosyl-L-methionine = N(5)-methyl-L-glutaminyl-[peptide chain release factor] + S-adenosyl-L-homocysteine + H(+)</text>
        <dbReference type="Rhea" id="RHEA:42896"/>
        <dbReference type="Rhea" id="RHEA-COMP:10271"/>
        <dbReference type="Rhea" id="RHEA-COMP:10272"/>
        <dbReference type="ChEBI" id="CHEBI:15378"/>
        <dbReference type="ChEBI" id="CHEBI:30011"/>
        <dbReference type="ChEBI" id="CHEBI:57856"/>
        <dbReference type="ChEBI" id="CHEBI:59789"/>
        <dbReference type="ChEBI" id="CHEBI:61891"/>
        <dbReference type="EC" id="2.1.1.297"/>
    </reaction>
</comment>
<evidence type="ECO:0000256" key="4">
    <source>
        <dbReference type="ARBA" id="ARBA00022691"/>
    </source>
</evidence>
<dbReference type="Pfam" id="PF17827">
    <property type="entry name" value="PrmC_N"/>
    <property type="match status" value="1"/>
</dbReference>
<dbReference type="PROSITE" id="PS00092">
    <property type="entry name" value="N6_MTASE"/>
    <property type="match status" value="1"/>
</dbReference>
<evidence type="ECO:0000313" key="8">
    <source>
        <dbReference type="EMBL" id="MBB5020913.1"/>
    </source>
</evidence>
<dbReference type="PANTHER" id="PTHR18895">
    <property type="entry name" value="HEMK METHYLTRANSFERASE"/>
    <property type="match status" value="1"/>
</dbReference>
<dbReference type="InterPro" id="IPR002052">
    <property type="entry name" value="DNA_methylase_N6_adenine_CS"/>
</dbReference>
<keyword evidence="2 8" id="KW-0489">Methyltransferase</keyword>
<keyword evidence="4" id="KW-0949">S-adenosyl-L-methionine</keyword>
<dbReference type="InterPro" id="IPR029063">
    <property type="entry name" value="SAM-dependent_MTases_sf"/>
</dbReference>
<dbReference type="InterPro" id="IPR050320">
    <property type="entry name" value="N5-glutamine_MTase"/>
</dbReference>
<dbReference type="NCBIfam" id="TIGR03534">
    <property type="entry name" value="RF_mod_PrmC"/>
    <property type="match status" value="1"/>
</dbReference>
<evidence type="ECO:0000313" key="9">
    <source>
        <dbReference type="Proteomes" id="UP000528322"/>
    </source>
</evidence>
<evidence type="ECO:0000256" key="2">
    <source>
        <dbReference type="ARBA" id="ARBA00022603"/>
    </source>
</evidence>
<dbReference type="RefSeq" id="WP_183728572.1">
    <property type="nucleotide sequence ID" value="NZ_JACHID010000001.1"/>
</dbReference>
<dbReference type="Gene3D" id="3.40.50.150">
    <property type="entry name" value="Vaccinia Virus protein VP39"/>
    <property type="match status" value="1"/>
</dbReference>
<dbReference type="EC" id="2.1.1.297" evidence="1"/>
<dbReference type="NCBIfam" id="TIGR00536">
    <property type="entry name" value="hemK_fam"/>
    <property type="match status" value="1"/>
</dbReference>
<keyword evidence="9" id="KW-1185">Reference proteome</keyword>
<dbReference type="Proteomes" id="UP000528322">
    <property type="component" value="Unassembled WGS sequence"/>
</dbReference>
<dbReference type="InterPro" id="IPR004556">
    <property type="entry name" value="HemK-like"/>
</dbReference>
<dbReference type="GO" id="GO:0102559">
    <property type="term" value="F:peptide chain release factor N(5)-glutamine methyltransferase activity"/>
    <property type="evidence" value="ECO:0007669"/>
    <property type="project" value="UniProtKB-EC"/>
</dbReference>
<dbReference type="GO" id="GO:0032259">
    <property type="term" value="P:methylation"/>
    <property type="evidence" value="ECO:0007669"/>
    <property type="project" value="UniProtKB-KW"/>
</dbReference>
<evidence type="ECO:0000259" key="6">
    <source>
        <dbReference type="Pfam" id="PF05175"/>
    </source>
</evidence>
<evidence type="ECO:0000256" key="5">
    <source>
        <dbReference type="ARBA" id="ARBA00048391"/>
    </source>
</evidence>
<feature type="domain" description="Methyltransferase small" evidence="6">
    <location>
        <begin position="124"/>
        <end position="206"/>
    </location>
</feature>
<sequence>MANPERWTLQRMLRWSTDYFKDKRVNAPRYSAETLLSMICGFSQRMDIYVQFDRPLEEHELQAYKLLIKRRVAGEPLAYITGTQNFLGLDFSVVKGVLIPRFDTENIAITAVEWLRNKDKDASPHAVLDLCCGTGALGIATVKLSHRQCDLTLADIDPLALDCSRDNGWKHLPQSDLKVIKSNMFECIDHQFDVILCNPPYLTQYEIDQLDGEMTQEPTIALYGGEDGLDFYRILAENYSRYLKPNGCMFVEAGYQQKNQLRDLFGNAWQDEIYDKADRFRGAHISPVY</sequence>
<dbReference type="Gene3D" id="1.10.8.10">
    <property type="entry name" value="DNA helicase RuvA subunit, C-terminal domain"/>
    <property type="match status" value="1"/>
</dbReference>
<name>A0A7W8DG65_9BACT</name>
<dbReference type="GO" id="GO:0003676">
    <property type="term" value="F:nucleic acid binding"/>
    <property type="evidence" value="ECO:0007669"/>
    <property type="project" value="InterPro"/>
</dbReference>
<gene>
    <name evidence="8" type="ORF">HNR37_000216</name>
</gene>
<dbReference type="InterPro" id="IPR040758">
    <property type="entry name" value="PrmC_N"/>
</dbReference>
<organism evidence="8 9">
    <name type="scientific">Desulfurispira natronophila</name>
    <dbReference type="NCBI Taxonomy" id="682562"/>
    <lineage>
        <taxon>Bacteria</taxon>
        <taxon>Pseudomonadati</taxon>
        <taxon>Chrysiogenota</taxon>
        <taxon>Chrysiogenia</taxon>
        <taxon>Chrysiogenales</taxon>
        <taxon>Chrysiogenaceae</taxon>
        <taxon>Desulfurispira</taxon>
    </lineage>
</organism>
<proteinExistence type="predicted"/>
<evidence type="ECO:0000256" key="1">
    <source>
        <dbReference type="ARBA" id="ARBA00012771"/>
    </source>
</evidence>